<dbReference type="GO" id="GO:0017116">
    <property type="term" value="F:single-stranded DNA helicase activity"/>
    <property type="evidence" value="ECO:0007669"/>
    <property type="project" value="TreeGrafter"/>
</dbReference>
<feature type="compositionally biased region" description="Basic and acidic residues" evidence="1">
    <location>
        <begin position="446"/>
        <end position="455"/>
    </location>
</feature>
<dbReference type="Pfam" id="PF17855">
    <property type="entry name" value="MCM_lid"/>
    <property type="match status" value="1"/>
</dbReference>
<accession>B0WX82</accession>
<dbReference type="InParanoid" id="B0WX82"/>
<dbReference type="PANTHER" id="PTHR11630:SF26">
    <property type="entry name" value="DNA REPLICATION LICENSING FACTOR MCM7"/>
    <property type="match status" value="1"/>
</dbReference>
<dbReference type="GO" id="GO:0005634">
    <property type="term" value="C:nucleus"/>
    <property type="evidence" value="ECO:0007669"/>
    <property type="project" value="TreeGrafter"/>
</dbReference>
<evidence type="ECO:0000256" key="1">
    <source>
        <dbReference type="SAM" id="MobiDB-lite"/>
    </source>
</evidence>
<dbReference type="GO" id="GO:0006271">
    <property type="term" value="P:DNA strand elongation involved in DNA replication"/>
    <property type="evidence" value="ECO:0007669"/>
    <property type="project" value="TreeGrafter"/>
</dbReference>
<gene>
    <name evidence="4" type="primary">6044492</name>
    <name evidence="3" type="ORF">CpipJ_CPIJ011824</name>
</gene>
<organism>
    <name type="scientific">Culex quinquefasciatus</name>
    <name type="common">Southern house mosquito</name>
    <name type="synonym">Culex pungens</name>
    <dbReference type="NCBI Taxonomy" id="7176"/>
    <lineage>
        <taxon>Eukaryota</taxon>
        <taxon>Metazoa</taxon>
        <taxon>Ecdysozoa</taxon>
        <taxon>Arthropoda</taxon>
        <taxon>Hexapoda</taxon>
        <taxon>Insecta</taxon>
        <taxon>Pterygota</taxon>
        <taxon>Neoptera</taxon>
        <taxon>Endopterygota</taxon>
        <taxon>Diptera</taxon>
        <taxon>Nematocera</taxon>
        <taxon>Culicoidea</taxon>
        <taxon>Culicidae</taxon>
        <taxon>Culicinae</taxon>
        <taxon>Culicini</taxon>
        <taxon>Culex</taxon>
        <taxon>Culex</taxon>
    </lineage>
</organism>
<evidence type="ECO:0000313" key="3">
    <source>
        <dbReference type="EMBL" id="EDS36343.1"/>
    </source>
</evidence>
<dbReference type="OrthoDB" id="3207464at2759"/>
<dbReference type="InterPro" id="IPR041562">
    <property type="entry name" value="MCM_lid"/>
</dbReference>
<proteinExistence type="predicted"/>
<dbReference type="VEuPathDB" id="VectorBase:CPIJ011824"/>
<dbReference type="Gene3D" id="3.40.50.300">
    <property type="entry name" value="P-loop containing nucleotide triphosphate hydrolases"/>
    <property type="match status" value="1"/>
</dbReference>
<feature type="region of interest" description="Disordered" evidence="1">
    <location>
        <begin position="432"/>
        <end position="455"/>
    </location>
</feature>
<protein>
    <submittedName>
        <fullName evidence="3 4">DNA replication licensing factor MCM7</fullName>
    </submittedName>
</protein>
<feature type="domain" description="MCM AAA-lid" evidence="2">
    <location>
        <begin position="196"/>
        <end position="274"/>
    </location>
</feature>
<dbReference type="GO" id="GO:0000727">
    <property type="term" value="P:double-strand break repair via break-induced replication"/>
    <property type="evidence" value="ECO:0007669"/>
    <property type="project" value="TreeGrafter"/>
</dbReference>
<dbReference type="AlphaFoldDB" id="B0WX82"/>
<dbReference type="GO" id="GO:0006270">
    <property type="term" value="P:DNA replication initiation"/>
    <property type="evidence" value="ECO:0007669"/>
    <property type="project" value="TreeGrafter"/>
</dbReference>
<reference evidence="4" key="2">
    <citation type="submission" date="2021-02" db="UniProtKB">
        <authorList>
            <consortium name="EnsemblMetazoa"/>
        </authorList>
    </citation>
    <scope>IDENTIFICATION</scope>
    <source>
        <strain evidence="4">JHB</strain>
    </source>
</reference>
<dbReference type="EnsemblMetazoa" id="CPIJ011824-RA">
    <property type="protein sequence ID" value="CPIJ011824-PA"/>
    <property type="gene ID" value="CPIJ011824"/>
</dbReference>
<dbReference type="SMART" id="SM00350">
    <property type="entry name" value="MCM"/>
    <property type="match status" value="1"/>
</dbReference>
<dbReference type="STRING" id="7176.B0WX82"/>
<dbReference type="VEuPathDB" id="VectorBase:CQUJHB017962"/>
<evidence type="ECO:0000313" key="5">
    <source>
        <dbReference type="Proteomes" id="UP000002320"/>
    </source>
</evidence>
<dbReference type="Pfam" id="PF24901">
    <property type="entry name" value="WHD_MCM7"/>
    <property type="match status" value="1"/>
</dbReference>
<dbReference type="Proteomes" id="UP000002320">
    <property type="component" value="Unassembled WGS sequence"/>
</dbReference>
<dbReference type="InterPro" id="IPR027417">
    <property type="entry name" value="P-loop_NTPase"/>
</dbReference>
<reference evidence="3" key="1">
    <citation type="submission" date="2007-03" db="EMBL/GenBank/DDBJ databases">
        <title>Annotation of Culex pipiens quinquefasciatus.</title>
        <authorList>
            <consortium name="The Broad Institute Genome Sequencing Platform"/>
            <person name="Atkinson P.W."/>
            <person name="Hemingway J."/>
            <person name="Christensen B.M."/>
            <person name="Higgs S."/>
            <person name="Kodira C."/>
            <person name="Hannick L."/>
            <person name="Megy K."/>
            <person name="O'Leary S."/>
            <person name="Pearson M."/>
            <person name="Haas B.J."/>
            <person name="Mauceli E."/>
            <person name="Wortman J.R."/>
            <person name="Lee N.H."/>
            <person name="Guigo R."/>
            <person name="Stanke M."/>
            <person name="Alvarado L."/>
            <person name="Amedeo P."/>
            <person name="Antoine C.H."/>
            <person name="Arensburger P."/>
            <person name="Bidwell S.L."/>
            <person name="Crawford M."/>
            <person name="Camaro F."/>
            <person name="Devon K."/>
            <person name="Engels R."/>
            <person name="Hammond M."/>
            <person name="Howarth C."/>
            <person name="Koehrsen M."/>
            <person name="Lawson D."/>
            <person name="Montgomery P."/>
            <person name="Nene V."/>
            <person name="Nusbaum C."/>
            <person name="Puiu D."/>
            <person name="Romero-Severson J."/>
            <person name="Severson D.W."/>
            <person name="Shumway M."/>
            <person name="Sisk P."/>
            <person name="Stolte C."/>
            <person name="Zeng Q."/>
            <person name="Eisenstadt E."/>
            <person name="Fraser-Liggett C."/>
            <person name="Strausberg R."/>
            <person name="Galagan J."/>
            <person name="Birren B."/>
            <person name="Collins F.H."/>
        </authorList>
    </citation>
    <scope>NUCLEOTIDE SEQUENCE [LARGE SCALE GENOMIC DNA]</scope>
    <source>
        <strain evidence="3">JHB</strain>
    </source>
</reference>
<dbReference type="PANTHER" id="PTHR11630">
    <property type="entry name" value="DNA REPLICATION LICENSING FACTOR MCM FAMILY MEMBER"/>
    <property type="match status" value="1"/>
</dbReference>
<dbReference type="eggNOG" id="KOG0482">
    <property type="taxonomic scope" value="Eukaryota"/>
</dbReference>
<evidence type="ECO:0000259" key="2">
    <source>
        <dbReference type="Pfam" id="PF17855"/>
    </source>
</evidence>
<dbReference type="GO" id="GO:0005524">
    <property type="term" value="F:ATP binding"/>
    <property type="evidence" value="ECO:0007669"/>
    <property type="project" value="InterPro"/>
</dbReference>
<dbReference type="KEGG" id="cqu:CpipJ_CPIJ011824"/>
<dbReference type="GO" id="GO:0003697">
    <property type="term" value="F:single-stranded DNA binding"/>
    <property type="evidence" value="ECO:0007669"/>
    <property type="project" value="TreeGrafter"/>
</dbReference>
<dbReference type="InterPro" id="IPR031327">
    <property type="entry name" value="MCM"/>
</dbReference>
<sequence length="455" mass="50993">MAVAENCLVVNRSGENSLRYAVAILRDFKTVTGSSPDQRSGFSFGGLPGVQIRWLFVPADARFKNFKEIDQVPVGHISRSVTVVCHGDRPEGHVVIRGIFLPIQRSSFKVMVSEMLRDFPEGHRIVCRNNSEEGETSNKLISDVLVKLAKLTFTRELPEIYGNLDMKALLLLLVGGVDRSPNEIKIRGNNNIPDNIALCKREMLVIFTPELFENIFNAYVELRREARNNRDMTFSSARNLLGILRLSTALAWLHLADEVDKDVVQEALRLLEMSKDSLNQTEQNSTHVQNKAEKIFALVRELTRVSTTARRSSSDVMERYMTKGYKPDQVDACIEEYEELIVWQNVARYSLMNAIPADDTDQIHLYRSSEESSHQNQRTHLRFDVMGHDHHVSKGVLAGPVHHETVLRQGQLQVETVVVMVAAAAACLRFAGGPPNRSGDPPAFDLADHGRPAGG</sequence>
<dbReference type="HOGENOM" id="CLU_601656_0_0_1"/>
<keyword evidence="5" id="KW-1185">Reference proteome</keyword>
<dbReference type="EMBL" id="DS232159">
    <property type="protein sequence ID" value="EDS36343.1"/>
    <property type="molecule type" value="Genomic_DNA"/>
</dbReference>
<evidence type="ECO:0000313" key="4">
    <source>
        <dbReference type="EnsemblMetazoa" id="CPIJ011824-PA"/>
    </source>
</evidence>
<name>B0WX82_CULQU</name>
<dbReference type="GO" id="GO:0042555">
    <property type="term" value="C:MCM complex"/>
    <property type="evidence" value="ECO:0007669"/>
    <property type="project" value="TreeGrafter"/>
</dbReference>